<dbReference type="GO" id="GO:0008201">
    <property type="term" value="F:heparin binding"/>
    <property type="evidence" value="ECO:0007669"/>
    <property type="project" value="TreeGrafter"/>
</dbReference>
<proteinExistence type="predicted"/>
<organism evidence="13">
    <name type="scientific">Soboliphyme baturini</name>
    <dbReference type="NCBI Taxonomy" id="241478"/>
    <lineage>
        <taxon>Eukaryota</taxon>
        <taxon>Metazoa</taxon>
        <taxon>Ecdysozoa</taxon>
        <taxon>Nematoda</taxon>
        <taxon>Enoplea</taxon>
        <taxon>Dorylaimia</taxon>
        <taxon>Dioctophymatida</taxon>
        <taxon>Dioctophymatoidea</taxon>
        <taxon>Soboliphymatidae</taxon>
        <taxon>Soboliphyme</taxon>
    </lineage>
</organism>
<keyword evidence="2" id="KW-0964">Secreted</keyword>
<dbReference type="GO" id="GO:0050840">
    <property type="term" value="F:extracellular matrix binding"/>
    <property type="evidence" value="ECO:0007669"/>
    <property type="project" value="TreeGrafter"/>
</dbReference>
<dbReference type="CDD" id="cd00191">
    <property type="entry name" value="TY"/>
    <property type="match status" value="1"/>
</dbReference>
<dbReference type="PANTHER" id="PTHR12352">
    <property type="entry name" value="SECRETED MODULAR CALCIUM-BINDING PROTEIN"/>
    <property type="match status" value="1"/>
</dbReference>
<evidence type="ECO:0000256" key="7">
    <source>
        <dbReference type="ARBA" id="ARBA00023180"/>
    </source>
</evidence>
<keyword evidence="12" id="KW-1185">Reference proteome</keyword>
<protein>
    <submittedName>
        <fullName evidence="13">Thyroglobulin type-1 domain-containing protein</fullName>
    </submittedName>
</protein>
<feature type="domain" description="EF-hand" evidence="9">
    <location>
        <begin position="7"/>
        <end position="42"/>
    </location>
</feature>
<feature type="disulfide bond" evidence="8">
    <location>
        <begin position="183"/>
        <end position="190"/>
    </location>
</feature>
<reference evidence="13" key="1">
    <citation type="submission" date="2016-06" db="UniProtKB">
        <authorList>
            <consortium name="WormBaseParasite"/>
        </authorList>
    </citation>
    <scope>IDENTIFICATION</scope>
</reference>
<reference evidence="11 12" key="2">
    <citation type="submission" date="2018-11" db="EMBL/GenBank/DDBJ databases">
        <authorList>
            <consortium name="Pathogen Informatics"/>
        </authorList>
    </citation>
    <scope>NUCLEOTIDE SEQUENCE [LARGE SCALE GENOMIC DNA]</scope>
</reference>
<keyword evidence="7" id="KW-0325">Glycoprotein</keyword>
<dbReference type="PROSITE" id="PS00018">
    <property type="entry name" value="EF_HAND_1"/>
    <property type="match status" value="2"/>
</dbReference>
<dbReference type="Pfam" id="PF10591">
    <property type="entry name" value="SPARC_Ca_bdg"/>
    <property type="match status" value="1"/>
</dbReference>
<evidence type="ECO:0000256" key="6">
    <source>
        <dbReference type="ARBA" id="ARBA00023157"/>
    </source>
</evidence>
<dbReference type="Gene3D" id="1.10.238.10">
    <property type="entry name" value="EF-hand"/>
    <property type="match status" value="1"/>
</dbReference>
<dbReference type="GO" id="GO:0005509">
    <property type="term" value="F:calcium ion binding"/>
    <property type="evidence" value="ECO:0007669"/>
    <property type="project" value="InterPro"/>
</dbReference>
<evidence type="ECO:0000256" key="8">
    <source>
        <dbReference type="PROSITE-ProRule" id="PRU00500"/>
    </source>
</evidence>
<gene>
    <name evidence="11" type="ORF">SBAD_LOCUS4674</name>
</gene>
<dbReference type="Gene3D" id="4.10.800.10">
    <property type="entry name" value="Thyroglobulin type-1"/>
    <property type="match status" value="1"/>
</dbReference>
<name>A0A183IM28_9BILA</name>
<evidence type="ECO:0000259" key="10">
    <source>
        <dbReference type="PROSITE" id="PS51162"/>
    </source>
</evidence>
<dbReference type="InterPro" id="IPR000716">
    <property type="entry name" value="Thyroglobulin_1"/>
</dbReference>
<accession>A0A183IM28</accession>
<keyword evidence="4" id="KW-0677">Repeat</keyword>
<sequence length="235" mass="26782">MGVIVSPSKRIVEWKFDALDTNGDDKISFKEVAALKRVVKEHVLPLQCSRQFPRFCDLDHDRKISRSEWSVCMEVDINMAFRLFLSLNKDRQRFVMRNDRSSKVEAPALDGLRAASLWASSSSADFVLKETPVFPQETSDDEKTDCKSQRLKAQEEHARNPNSGIYVPVCVTGNEKMFQNVQCHKLTGFCWCVEPETGKPITGTSARNRKPVCDGARKHQAKIRGSFELPFYNIH</sequence>
<dbReference type="EMBL" id="UZAM01008476">
    <property type="protein sequence ID" value="VDP05125.1"/>
    <property type="molecule type" value="Genomic_DNA"/>
</dbReference>
<dbReference type="AlphaFoldDB" id="A0A183IM28"/>
<evidence type="ECO:0000256" key="3">
    <source>
        <dbReference type="ARBA" id="ARBA00022729"/>
    </source>
</evidence>
<evidence type="ECO:0000256" key="1">
    <source>
        <dbReference type="ARBA" id="ARBA00004613"/>
    </source>
</evidence>
<dbReference type="OrthoDB" id="5986054at2759"/>
<dbReference type="GO" id="GO:0005615">
    <property type="term" value="C:extracellular space"/>
    <property type="evidence" value="ECO:0007669"/>
    <property type="project" value="TreeGrafter"/>
</dbReference>
<dbReference type="GO" id="GO:0005604">
    <property type="term" value="C:basement membrane"/>
    <property type="evidence" value="ECO:0007669"/>
    <property type="project" value="TreeGrafter"/>
</dbReference>
<keyword evidence="5" id="KW-0106">Calcium</keyword>
<dbReference type="InterPro" id="IPR019577">
    <property type="entry name" value="SPARC/Testican_Ca-bd-dom"/>
</dbReference>
<evidence type="ECO:0000256" key="4">
    <source>
        <dbReference type="ARBA" id="ARBA00022737"/>
    </source>
</evidence>
<evidence type="ECO:0000256" key="2">
    <source>
        <dbReference type="ARBA" id="ARBA00022525"/>
    </source>
</evidence>
<dbReference type="InterPro" id="IPR011992">
    <property type="entry name" value="EF-hand-dom_pair"/>
</dbReference>
<dbReference type="SUPFAM" id="SSF57610">
    <property type="entry name" value="Thyroglobulin type-1 domain"/>
    <property type="match status" value="1"/>
</dbReference>
<dbReference type="Pfam" id="PF00086">
    <property type="entry name" value="Thyroglobulin_1"/>
    <property type="match status" value="1"/>
</dbReference>
<dbReference type="PANTHER" id="PTHR12352:SF30">
    <property type="entry name" value="FI05255P"/>
    <property type="match status" value="1"/>
</dbReference>
<evidence type="ECO:0000313" key="12">
    <source>
        <dbReference type="Proteomes" id="UP000270296"/>
    </source>
</evidence>
<keyword evidence="6 8" id="KW-1015">Disulfide bond</keyword>
<dbReference type="Proteomes" id="UP000270296">
    <property type="component" value="Unassembled WGS sequence"/>
</dbReference>
<dbReference type="InterPro" id="IPR051950">
    <property type="entry name" value="Dev_reg/Prot_inhib"/>
</dbReference>
<evidence type="ECO:0000313" key="11">
    <source>
        <dbReference type="EMBL" id="VDP05125.1"/>
    </source>
</evidence>
<dbReference type="SUPFAM" id="SSF47473">
    <property type="entry name" value="EF-hand"/>
    <property type="match status" value="1"/>
</dbReference>
<dbReference type="SMART" id="SM00211">
    <property type="entry name" value="TY"/>
    <property type="match status" value="1"/>
</dbReference>
<dbReference type="InterPro" id="IPR018247">
    <property type="entry name" value="EF_Hand_1_Ca_BS"/>
</dbReference>
<dbReference type="InterPro" id="IPR036857">
    <property type="entry name" value="Thyroglobulin_1_sf"/>
</dbReference>
<keyword evidence="3" id="KW-0732">Signal</keyword>
<dbReference type="WBParaSite" id="SBAD_0000487001-mRNA-1">
    <property type="protein sequence ID" value="SBAD_0000487001-mRNA-1"/>
    <property type="gene ID" value="SBAD_0000487001"/>
</dbReference>
<evidence type="ECO:0000256" key="5">
    <source>
        <dbReference type="ARBA" id="ARBA00022837"/>
    </source>
</evidence>
<feature type="domain" description="Thyroglobulin type-1" evidence="10">
    <location>
        <begin position="143"/>
        <end position="213"/>
    </location>
</feature>
<dbReference type="PROSITE" id="PS50222">
    <property type="entry name" value="EF_HAND_2"/>
    <property type="match status" value="1"/>
</dbReference>
<dbReference type="GO" id="GO:0030198">
    <property type="term" value="P:extracellular matrix organization"/>
    <property type="evidence" value="ECO:0007669"/>
    <property type="project" value="TreeGrafter"/>
</dbReference>
<comment type="caution">
    <text evidence="8">Lacks conserved residue(s) required for the propagation of feature annotation.</text>
</comment>
<comment type="subcellular location">
    <subcellularLocation>
        <location evidence="1">Secreted</location>
    </subcellularLocation>
</comment>
<dbReference type="FunFam" id="4.10.800.10:FF:000004">
    <property type="entry name" value="SPARC-related modular calcium-binding protein 1"/>
    <property type="match status" value="1"/>
</dbReference>
<dbReference type="PROSITE" id="PS51162">
    <property type="entry name" value="THYROGLOBULIN_1_2"/>
    <property type="match status" value="1"/>
</dbReference>
<evidence type="ECO:0000313" key="13">
    <source>
        <dbReference type="WBParaSite" id="SBAD_0000487001-mRNA-1"/>
    </source>
</evidence>
<evidence type="ECO:0000259" key="9">
    <source>
        <dbReference type="PROSITE" id="PS50222"/>
    </source>
</evidence>
<dbReference type="InterPro" id="IPR002048">
    <property type="entry name" value="EF_hand_dom"/>
</dbReference>